<reference evidence="2 3" key="1">
    <citation type="submission" date="2019-12" db="EMBL/GenBank/DDBJ databases">
        <title>Draft genome sequence of the ascomycete Xylaria multiplex DSM 110363.</title>
        <authorList>
            <person name="Buettner E."/>
            <person name="Kellner H."/>
        </authorList>
    </citation>
    <scope>NUCLEOTIDE SEQUENCE [LARGE SCALE GENOMIC DNA]</scope>
    <source>
        <strain evidence="2 3">DSM 110363</strain>
    </source>
</reference>
<feature type="domain" description="RNA 3'-terminal phosphate cyclase" evidence="1">
    <location>
        <begin position="14"/>
        <end position="344"/>
    </location>
</feature>
<dbReference type="InterPro" id="IPR013792">
    <property type="entry name" value="RNA3'P_cycl/enolpyr_Trfase_a/b"/>
</dbReference>
<dbReference type="Gene3D" id="3.30.360.20">
    <property type="entry name" value="RNA 3'-terminal phosphate cyclase, insert domain"/>
    <property type="match status" value="1"/>
</dbReference>
<dbReference type="EMBL" id="WUBL01000111">
    <property type="protein sequence ID" value="KAF2965591.1"/>
    <property type="molecule type" value="Genomic_DNA"/>
</dbReference>
<dbReference type="Proteomes" id="UP000481858">
    <property type="component" value="Unassembled WGS sequence"/>
</dbReference>
<sequence>MAATKPLLIDGSTGEGGGQLVRLACALAAVTSRSIEIVNIRANRGGGRAGGLKSQHVSAIEWLAKATEAEVNGLAVGSRRLEFKPRAPPTSSKERKIVIKAESHGASTLLILQAVFPYLLFSGNENGDPIELEIHGSTNPSFSPSYEYLDQVLLPTLQERFGIAVERRLEKRAWTTGPLSLGTIWLKFQPISPGHTLKLVKPWNEQRQAGDFKTMRRIDVSILVPYAMLEQMERAMVDYLGREFPEAEINFVLREESGHEARMYVLAVAHSESGLRWGRDFLYDRKRGGKQITTISKEIAKTVTKRLWEQIVVHTAAVDEYLQDQLVVFQVLAEGRTTYWSRATEKLDAEAQLSREEDIDEVDRGLEDLPIDKKMKKDKTHEPFGFGSTHTTTARWVASELMPTIQWFNNGTICEGAGISLQL</sequence>
<dbReference type="InterPro" id="IPR023797">
    <property type="entry name" value="RNA3'_phos_cyclase_dom"/>
</dbReference>
<dbReference type="PANTHER" id="PTHR11096:SF0">
    <property type="entry name" value="RNA 3'-TERMINAL PHOSPHATE CYCLASE"/>
    <property type="match status" value="1"/>
</dbReference>
<dbReference type="SUPFAM" id="SSF55205">
    <property type="entry name" value="EPT/RTPC-like"/>
    <property type="match status" value="1"/>
</dbReference>
<dbReference type="InParanoid" id="A0A7C8MNI8"/>
<dbReference type="Pfam" id="PF01137">
    <property type="entry name" value="RTC"/>
    <property type="match status" value="1"/>
</dbReference>
<dbReference type="InterPro" id="IPR000228">
    <property type="entry name" value="RNA3'_term_phos_cyc"/>
</dbReference>
<dbReference type="GO" id="GO:0005634">
    <property type="term" value="C:nucleus"/>
    <property type="evidence" value="ECO:0007669"/>
    <property type="project" value="TreeGrafter"/>
</dbReference>
<dbReference type="Gene3D" id="3.65.10.20">
    <property type="entry name" value="RNA 3'-terminal phosphate cyclase domain"/>
    <property type="match status" value="1"/>
</dbReference>
<comment type="caution">
    <text evidence="2">The sequence shown here is derived from an EMBL/GenBank/DDBJ whole genome shotgun (WGS) entry which is preliminary data.</text>
</comment>
<dbReference type="OrthoDB" id="25029at2759"/>
<gene>
    <name evidence="2" type="ORF">GQX73_g7982</name>
</gene>
<dbReference type="GO" id="GO:0003963">
    <property type="term" value="F:RNA-3'-phosphate cyclase activity"/>
    <property type="evidence" value="ECO:0007669"/>
    <property type="project" value="TreeGrafter"/>
</dbReference>
<evidence type="ECO:0000313" key="2">
    <source>
        <dbReference type="EMBL" id="KAF2965591.1"/>
    </source>
</evidence>
<protein>
    <recommendedName>
        <fullName evidence="1">RNA 3'-terminal phosphate cyclase domain-containing protein</fullName>
    </recommendedName>
</protein>
<dbReference type="PANTHER" id="PTHR11096">
    <property type="entry name" value="RNA 3' TERMINAL PHOSPHATE CYCLASE"/>
    <property type="match status" value="1"/>
</dbReference>
<proteinExistence type="predicted"/>
<keyword evidence="3" id="KW-1185">Reference proteome</keyword>
<dbReference type="InterPro" id="IPR037136">
    <property type="entry name" value="RNA3'_phos_cyclase_dom_sf"/>
</dbReference>
<name>A0A7C8MNI8_9PEZI</name>
<evidence type="ECO:0000259" key="1">
    <source>
        <dbReference type="Pfam" id="PF01137"/>
    </source>
</evidence>
<evidence type="ECO:0000313" key="3">
    <source>
        <dbReference type="Proteomes" id="UP000481858"/>
    </source>
</evidence>
<dbReference type="InterPro" id="IPR036553">
    <property type="entry name" value="RPTC_insert"/>
</dbReference>
<accession>A0A7C8MNI8</accession>
<dbReference type="GO" id="GO:0006396">
    <property type="term" value="P:RNA processing"/>
    <property type="evidence" value="ECO:0007669"/>
    <property type="project" value="InterPro"/>
</dbReference>
<organism evidence="2 3">
    <name type="scientific">Xylaria multiplex</name>
    <dbReference type="NCBI Taxonomy" id="323545"/>
    <lineage>
        <taxon>Eukaryota</taxon>
        <taxon>Fungi</taxon>
        <taxon>Dikarya</taxon>
        <taxon>Ascomycota</taxon>
        <taxon>Pezizomycotina</taxon>
        <taxon>Sordariomycetes</taxon>
        <taxon>Xylariomycetidae</taxon>
        <taxon>Xylariales</taxon>
        <taxon>Xylariaceae</taxon>
        <taxon>Xylaria</taxon>
    </lineage>
</organism>
<dbReference type="AlphaFoldDB" id="A0A7C8MNI8"/>